<evidence type="ECO:0000259" key="12">
    <source>
        <dbReference type="Pfam" id="PF00108"/>
    </source>
</evidence>
<name>A0A9W6MDA1_9ACTN</name>
<dbReference type="PANTHER" id="PTHR43853:SF8">
    <property type="entry name" value="3-KETOACYL-COA THIOLASE, PEROXISOMAL"/>
    <property type="match status" value="1"/>
</dbReference>
<comment type="similarity">
    <text evidence="2 11">Belongs to the thiolase-like superfamily. Thiolase family.</text>
</comment>
<evidence type="ECO:0000256" key="1">
    <source>
        <dbReference type="ARBA" id="ARBA00004275"/>
    </source>
</evidence>
<evidence type="ECO:0000256" key="3">
    <source>
        <dbReference type="ARBA" id="ARBA00022679"/>
    </source>
</evidence>
<dbReference type="Gene3D" id="3.40.47.10">
    <property type="match status" value="1"/>
</dbReference>
<comment type="caution">
    <text evidence="14">The sequence shown here is derived from an EMBL/GenBank/DDBJ whole genome shotgun (WGS) entry which is preliminary data.</text>
</comment>
<feature type="domain" description="Thiolase C-terminal" evidence="13">
    <location>
        <begin position="281"/>
        <end position="401"/>
    </location>
</feature>
<keyword evidence="3 11" id="KW-0808">Transferase</keyword>
<organism evidence="14 15">
    <name type="scientific">Streptosporangium carneum</name>
    <dbReference type="NCBI Taxonomy" id="47481"/>
    <lineage>
        <taxon>Bacteria</taxon>
        <taxon>Bacillati</taxon>
        <taxon>Actinomycetota</taxon>
        <taxon>Actinomycetes</taxon>
        <taxon>Streptosporangiales</taxon>
        <taxon>Streptosporangiaceae</taxon>
        <taxon>Streptosporangium</taxon>
    </lineage>
</organism>
<accession>A0A9W6MDA1</accession>
<dbReference type="Pfam" id="PF02803">
    <property type="entry name" value="Thiolase_C"/>
    <property type="match status" value="1"/>
</dbReference>
<evidence type="ECO:0000256" key="7">
    <source>
        <dbReference type="ARBA" id="ARBA00023140"/>
    </source>
</evidence>
<dbReference type="GO" id="GO:0010124">
    <property type="term" value="P:phenylacetate catabolic process"/>
    <property type="evidence" value="ECO:0007669"/>
    <property type="project" value="TreeGrafter"/>
</dbReference>
<dbReference type="InterPro" id="IPR020616">
    <property type="entry name" value="Thiolase_N"/>
</dbReference>
<dbReference type="InterPro" id="IPR002155">
    <property type="entry name" value="Thiolase"/>
</dbReference>
<evidence type="ECO:0000256" key="8">
    <source>
        <dbReference type="ARBA" id="ARBA00023315"/>
    </source>
</evidence>
<dbReference type="FunFam" id="3.40.47.10:FF:000013">
    <property type="entry name" value="Acetyl-CoA acetyltransferase"/>
    <property type="match status" value="1"/>
</dbReference>
<dbReference type="GO" id="GO:0003988">
    <property type="term" value="F:acetyl-CoA C-acyltransferase activity"/>
    <property type="evidence" value="ECO:0007669"/>
    <property type="project" value="UniProtKB-EC"/>
</dbReference>
<reference evidence="14" key="2">
    <citation type="submission" date="2023-01" db="EMBL/GenBank/DDBJ databases">
        <authorList>
            <person name="Sun Q."/>
            <person name="Evtushenko L."/>
        </authorList>
    </citation>
    <scope>NUCLEOTIDE SEQUENCE</scope>
    <source>
        <strain evidence="14">VKM Ac-2007</strain>
    </source>
</reference>
<evidence type="ECO:0000256" key="10">
    <source>
        <dbReference type="PIRSR" id="PIRSR000429-1"/>
    </source>
</evidence>
<dbReference type="GO" id="GO:0005737">
    <property type="term" value="C:cytoplasm"/>
    <property type="evidence" value="ECO:0007669"/>
    <property type="project" value="UniProtKB-ARBA"/>
</dbReference>
<evidence type="ECO:0000256" key="6">
    <source>
        <dbReference type="ARBA" id="ARBA00023098"/>
    </source>
</evidence>
<evidence type="ECO:0000256" key="5">
    <source>
        <dbReference type="ARBA" id="ARBA00022946"/>
    </source>
</evidence>
<evidence type="ECO:0000313" key="14">
    <source>
        <dbReference type="EMBL" id="GLK09583.1"/>
    </source>
</evidence>
<evidence type="ECO:0000256" key="9">
    <source>
        <dbReference type="ARBA" id="ARBA00024073"/>
    </source>
</evidence>
<feature type="active site" description="Acyl-thioester intermediate" evidence="10">
    <location>
        <position position="90"/>
    </location>
</feature>
<keyword evidence="6" id="KW-0443">Lipid metabolism</keyword>
<reference evidence="14" key="1">
    <citation type="journal article" date="2014" name="Int. J. Syst. Evol. Microbiol.">
        <title>Complete genome sequence of Corynebacterium casei LMG S-19264T (=DSM 44701T), isolated from a smear-ripened cheese.</title>
        <authorList>
            <consortium name="US DOE Joint Genome Institute (JGI-PGF)"/>
            <person name="Walter F."/>
            <person name="Albersmeier A."/>
            <person name="Kalinowski J."/>
            <person name="Ruckert C."/>
        </authorList>
    </citation>
    <scope>NUCLEOTIDE SEQUENCE</scope>
    <source>
        <strain evidence="14">VKM Ac-2007</strain>
    </source>
</reference>
<dbReference type="Pfam" id="PF00108">
    <property type="entry name" value="Thiolase_N"/>
    <property type="match status" value="1"/>
</dbReference>
<protein>
    <recommendedName>
        <fullName evidence="9">acetyl-CoA C-acyltransferase</fullName>
        <ecNumber evidence="9">2.3.1.16</ecNumber>
    </recommendedName>
</protein>
<feature type="active site" description="Proton acceptor" evidence="10">
    <location>
        <position position="358"/>
    </location>
</feature>
<dbReference type="AlphaFoldDB" id="A0A9W6MDA1"/>
<keyword evidence="4" id="KW-0276">Fatty acid metabolism</keyword>
<dbReference type="InterPro" id="IPR050215">
    <property type="entry name" value="Thiolase-like_sf_Thiolase"/>
</dbReference>
<dbReference type="CDD" id="cd00751">
    <property type="entry name" value="thiolase"/>
    <property type="match status" value="1"/>
</dbReference>
<proteinExistence type="inferred from homology"/>
<feature type="active site" description="Proton acceptor" evidence="10">
    <location>
        <position position="388"/>
    </location>
</feature>
<gene>
    <name evidence="14" type="primary">atoB_1</name>
    <name evidence="14" type="ORF">GCM10017600_29890</name>
</gene>
<dbReference type="RefSeq" id="WP_271218033.1">
    <property type="nucleotide sequence ID" value="NZ_BAAAVD010000045.1"/>
</dbReference>
<keyword evidence="7" id="KW-0576">Peroxisome</keyword>
<keyword evidence="8 11" id="KW-0012">Acyltransferase</keyword>
<dbReference type="Proteomes" id="UP001143474">
    <property type="component" value="Unassembled WGS sequence"/>
</dbReference>
<feature type="domain" description="Thiolase N-terminal" evidence="12">
    <location>
        <begin position="5"/>
        <end position="270"/>
    </location>
</feature>
<dbReference type="NCBIfam" id="NF005890">
    <property type="entry name" value="PRK07851.1"/>
    <property type="match status" value="1"/>
</dbReference>
<dbReference type="PROSITE" id="PS00737">
    <property type="entry name" value="THIOLASE_2"/>
    <property type="match status" value="1"/>
</dbReference>
<dbReference type="PROSITE" id="PS00099">
    <property type="entry name" value="THIOLASE_3"/>
    <property type="match status" value="1"/>
</dbReference>
<dbReference type="GO" id="GO:0006635">
    <property type="term" value="P:fatty acid beta-oxidation"/>
    <property type="evidence" value="ECO:0007669"/>
    <property type="project" value="TreeGrafter"/>
</dbReference>
<dbReference type="PIRSF" id="PIRSF000429">
    <property type="entry name" value="Ac-CoA_Ac_transf"/>
    <property type="match status" value="1"/>
</dbReference>
<keyword evidence="5" id="KW-0809">Transit peptide</keyword>
<keyword evidence="15" id="KW-1185">Reference proteome</keyword>
<sequence>MTEAVIVAAARSPIGRAGKGCLRQMRADDLTAAVVSAVLAQVPQVDPARLDDLVLGCGSPGGEQGWNLARMVAVLLGLDGLPGTTVTRHCASSLQAARMAVHAIRAGEGDAFVVAGVETASRYEHGSAESSGAPNACYTAAASRTARHRARGDFAWSDPRTRLERPDAYLTMIQTAEYVAALRGIGRAAMDEFALRSQRRAALHQEFWRSEITPITLPDGTVADRDDGPRREVTLEGLAALEPVLRPGGRITAGNACPVNDGAAALVVTSDRLARDLGIAPLGRVVSTGLSALSPEIMGLGPVEAARRALARAKMSMDDVDLVELNEAFAAQVIPCAEDLGVGDDRLNVRGGAIAMGHPPGMTGARMVGTVLHGLRETDGAVGLVTMCVGGGQGMAMVVERI</sequence>
<dbReference type="EC" id="2.3.1.16" evidence="9"/>
<evidence type="ECO:0000256" key="11">
    <source>
        <dbReference type="RuleBase" id="RU003557"/>
    </source>
</evidence>
<evidence type="ECO:0000259" key="13">
    <source>
        <dbReference type="Pfam" id="PF02803"/>
    </source>
</evidence>
<dbReference type="EMBL" id="BSEV01000005">
    <property type="protein sequence ID" value="GLK09583.1"/>
    <property type="molecule type" value="Genomic_DNA"/>
</dbReference>
<dbReference type="SUPFAM" id="SSF53901">
    <property type="entry name" value="Thiolase-like"/>
    <property type="match status" value="2"/>
</dbReference>
<dbReference type="InterPro" id="IPR020613">
    <property type="entry name" value="Thiolase_CS"/>
</dbReference>
<dbReference type="InterPro" id="IPR020610">
    <property type="entry name" value="Thiolase_AS"/>
</dbReference>
<evidence type="ECO:0000256" key="2">
    <source>
        <dbReference type="ARBA" id="ARBA00010982"/>
    </source>
</evidence>
<dbReference type="PANTHER" id="PTHR43853">
    <property type="entry name" value="3-KETOACYL-COA THIOLASE, PEROXISOMAL"/>
    <property type="match status" value="1"/>
</dbReference>
<comment type="subcellular location">
    <subcellularLocation>
        <location evidence="1">Peroxisome</location>
    </subcellularLocation>
</comment>
<evidence type="ECO:0000256" key="4">
    <source>
        <dbReference type="ARBA" id="ARBA00022832"/>
    </source>
</evidence>
<dbReference type="InterPro" id="IPR020617">
    <property type="entry name" value="Thiolase_C"/>
</dbReference>
<evidence type="ECO:0000313" key="15">
    <source>
        <dbReference type="Proteomes" id="UP001143474"/>
    </source>
</evidence>
<dbReference type="InterPro" id="IPR016039">
    <property type="entry name" value="Thiolase-like"/>
</dbReference>
<dbReference type="NCBIfam" id="TIGR01930">
    <property type="entry name" value="AcCoA-C-Actrans"/>
    <property type="match status" value="1"/>
</dbReference>